<proteinExistence type="predicted"/>
<dbReference type="Proteomes" id="UP000828390">
    <property type="component" value="Unassembled WGS sequence"/>
</dbReference>
<evidence type="ECO:0000313" key="2">
    <source>
        <dbReference type="Proteomes" id="UP000828390"/>
    </source>
</evidence>
<reference evidence="1" key="1">
    <citation type="journal article" date="2019" name="bioRxiv">
        <title>The Genome of the Zebra Mussel, Dreissena polymorpha: A Resource for Invasive Species Research.</title>
        <authorList>
            <person name="McCartney M.A."/>
            <person name="Auch B."/>
            <person name="Kono T."/>
            <person name="Mallez S."/>
            <person name="Zhang Y."/>
            <person name="Obille A."/>
            <person name="Becker A."/>
            <person name="Abrahante J.E."/>
            <person name="Garbe J."/>
            <person name="Badalamenti J.P."/>
            <person name="Herman A."/>
            <person name="Mangelson H."/>
            <person name="Liachko I."/>
            <person name="Sullivan S."/>
            <person name="Sone E.D."/>
            <person name="Koren S."/>
            <person name="Silverstein K.A.T."/>
            <person name="Beckman K.B."/>
            <person name="Gohl D.M."/>
        </authorList>
    </citation>
    <scope>NUCLEOTIDE SEQUENCE</scope>
    <source>
        <strain evidence="1">Duluth1</strain>
        <tissue evidence="1">Whole animal</tissue>
    </source>
</reference>
<keyword evidence="2" id="KW-1185">Reference proteome</keyword>
<reference evidence="1" key="2">
    <citation type="submission" date="2020-11" db="EMBL/GenBank/DDBJ databases">
        <authorList>
            <person name="McCartney M.A."/>
            <person name="Auch B."/>
            <person name="Kono T."/>
            <person name="Mallez S."/>
            <person name="Becker A."/>
            <person name="Gohl D.M."/>
            <person name="Silverstein K.A.T."/>
            <person name="Koren S."/>
            <person name="Bechman K.B."/>
            <person name="Herman A."/>
            <person name="Abrahante J.E."/>
            <person name="Garbe J."/>
        </authorList>
    </citation>
    <scope>NUCLEOTIDE SEQUENCE</scope>
    <source>
        <strain evidence="1">Duluth1</strain>
        <tissue evidence="1">Whole animal</tissue>
    </source>
</reference>
<evidence type="ECO:0000313" key="1">
    <source>
        <dbReference type="EMBL" id="KAH3865108.1"/>
    </source>
</evidence>
<name>A0A9D4RF19_DREPO</name>
<accession>A0A9D4RF19</accession>
<dbReference type="AlphaFoldDB" id="A0A9D4RF19"/>
<gene>
    <name evidence="1" type="ORF">DPMN_028147</name>
</gene>
<organism evidence="1 2">
    <name type="scientific">Dreissena polymorpha</name>
    <name type="common">Zebra mussel</name>
    <name type="synonym">Mytilus polymorpha</name>
    <dbReference type="NCBI Taxonomy" id="45954"/>
    <lineage>
        <taxon>Eukaryota</taxon>
        <taxon>Metazoa</taxon>
        <taxon>Spiralia</taxon>
        <taxon>Lophotrochozoa</taxon>
        <taxon>Mollusca</taxon>
        <taxon>Bivalvia</taxon>
        <taxon>Autobranchia</taxon>
        <taxon>Heteroconchia</taxon>
        <taxon>Euheterodonta</taxon>
        <taxon>Imparidentia</taxon>
        <taxon>Neoheterodontei</taxon>
        <taxon>Myida</taxon>
        <taxon>Dreissenoidea</taxon>
        <taxon>Dreissenidae</taxon>
        <taxon>Dreissena</taxon>
    </lineage>
</organism>
<sequence length="54" mass="5956">MRFLAKPKRFPELLLSKVYLSESCVLLTETLDTVGTGAMVDESVMIGHVEPSTD</sequence>
<protein>
    <submittedName>
        <fullName evidence="1">Uncharacterized protein</fullName>
    </submittedName>
</protein>
<comment type="caution">
    <text evidence="1">The sequence shown here is derived from an EMBL/GenBank/DDBJ whole genome shotgun (WGS) entry which is preliminary data.</text>
</comment>
<dbReference type="EMBL" id="JAIWYP010000002">
    <property type="protein sequence ID" value="KAH3865108.1"/>
    <property type="molecule type" value="Genomic_DNA"/>
</dbReference>